<dbReference type="Gene3D" id="3.40.30.10">
    <property type="entry name" value="Glutaredoxin"/>
    <property type="match status" value="1"/>
</dbReference>
<keyword evidence="3" id="KW-1185">Reference proteome</keyword>
<dbReference type="PANTHER" id="PTHR33558">
    <property type="entry name" value="GLUTAREDOXIN-LIKE PROTEIN C5ORF63 HOMOLOG"/>
    <property type="match status" value="1"/>
</dbReference>
<dbReference type="GeneID" id="27722554"/>
<dbReference type="Pfam" id="PF05768">
    <property type="entry name" value="Glrx-like"/>
    <property type="match status" value="1"/>
</dbReference>
<accession>A0A084GAV9</accession>
<dbReference type="KEGG" id="sapo:SAPIO_CDS3482"/>
<dbReference type="InterPro" id="IPR036249">
    <property type="entry name" value="Thioredoxin-like_sf"/>
</dbReference>
<dbReference type="VEuPathDB" id="FungiDB:SAPIO_CDS3482"/>
<dbReference type="Proteomes" id="UP000028545">
    <property type="component" value="Unassembled WGS sequence"/>
</dbReference>
<protein>
    <recommendedName>
        <fullName evidence="1">Glutaredoxin-like protein</fullName>
    </recommendedName>
</protein>
<keyword evidence="1" id="KW-0249">Electron transport</keyword>
<dbReference type="RefSeq" id="XP_016644270.1">
    <property type="nucleotide sequence ID" value="XM_016786264.1"/>
</dbReference>
<sequence length="107" mass="12065">MRLTPSLYQSIRITLFTRANCGLCVTAKSVLSKLQTSRPFTLREVDIIKPEAKPWRDLYDFDVPVIHISKSSAPEEDPKLSGEAAKLMHRFTEEEVAAKMKAVEEAS</sequence>
<comment type="caution">
    <text evidence="2">The sequence shown here is derived from an EMBL/GenBank/DDBJ whole genome shotgun (WGS) entry which is preliminary data.</text>
</comment>
<comment type="similarity">
    <text evidence="1">Belongs to the glutaredoxin family.</text>
</comment>
<dbReference type="SUPFAM" id="SSF52833">
    <property type="entry name" value="Thioredoxin-like"/>
    <property type="match status" value="1"/>
</dbReference>
<gene>
    <name evidence="2" type="ORF">SAPIO_CDS3482</name>
</gene>
<name>A0A084GAV9_PSEDA</name>
<dbReference type="EMBL" id="JOWA01000088">
    <property type="protein sequence ID" value="KEZ44471.1"/>
    <property type="molecule type" value="Genomic_DNA"/>
</dbReference>
<keyword evidence="1" id="KW-0813">Transport</keyword>
<proteinExistence type="inferred from homology"/>
<dbReference type="HOGENOM" id="CLU_125054_0_2_1"/>
<evidence type="ECO:0000256" key="1">
    <source>
        <dbReference type="RuleBase" id="RU363082"/>
    </source>
</evidence>
<dbReference type="InterPro" id="IPR052565">
    <property type="entry name" value="Glutaredoxin-like_YDR286C"/>
</dbReference>
<dbReference type="OMA" id="SDVWDKR"/>
<dbReference type="InterPro" id="IPR008554">
    <property type="entry name" value="Glutaredoxin-like"/>
</dbReference>
<organism evidence="2 3">
    <name type="scientific">Pseudallescheria apiosperma</name>
    <name type="common">Scedosporium apiospermum</name>
    <dbReference type="NCBI Taxonomy" id="563466"/>
    <lineage>
        <taxon>Eukaryota</taxon>
        <taxon>Fungi</taxon>
        <taxon>Dikarya</taxon>
        <taxon>Ascomycota</taxon>
        <taxon>Pezizomycotina</taxon>
        <taxon>Sordariomycetes</taxon>
        <taxon>Hypocreomycetidae</taxon>
        <taxon>Microascales</taxon>
        <taxon>Microascaceae</taxon>
        <taxon>Scedosporium</taxon>
    </lineage>
</organism>
<evidence type="ECO:0000313" key="2">
    <source>
        <dbReference type="EMBL" id="KEZ44471.1"/>
    </source>
</evidence>
<reference evidence="2 3" key="1">
    <citation type="journal article" date="2014" name="Genome Announc.">
        <title>Draft genome sequence of the pathogenic fungus Scedosporium apiospermum.</title>
        <authorList>
            <person name="Vandeputte P."/>
            <person name="Ghamrawi S."/>
            <person name="Rechenmann M."/>
            <person name="Iltis A."/>
            <person name="Giraud S."/>
            <person name="Fleury M."/>
            <person name="Thornton C."/>
            <person name="Delhaes L."/>
            <person name="Meyer W."/>
            <person name="Papon N."/>
            <person name="Bouchara J.P."/>
        </authorList>
    </citation>
    <scope>NUCLEOTIDE SEQUENCE [LARGE SCALE GENOMIC DNA]</scope>
    <source>
        <strain evidence="2 3">IHEM 14462</strain>
    </source>
</reference>
<evidence type="ECO:0000313" key="3">
    <source>
        <dbReference type="Proteomes" id="UP000028545"/>
    </source>
</evidence>
<dbReference type="OrthoDB" id="429967at2759"/>
<dbReference type="AlphaFoldDB" id="A0A084GAV9"/>
<dbReference type="PANTHER" id="PTHR33558:SF1">
    <property type="entry name" value="GLUTAREDOXIN-LIKE PROTEIN C5ORF63 HOMOLOG"/>
    <property type="match status" value="1"/>
</dbReference>